<reference evidence="5 6" key="1">
    <citation type="submission" date="2022-05" db="EMBL/GenBank/DDBJ databases">
        <authorList>
            <consortium name="Genoscope - CEA"/>
            <person name="William W."/>
        </authorList>
    </citation>
    <scope>NUCLEOTIDE SEQUENCE [LARGE SCALE GENOMIC DNA]</scope>
</reference>
<dbReference type="EMBL" id="CALNXK010000032">
    <property type="protein sequence ID" value="CAH3118868.1"/>
    <property type="molecule type" value="Genomic_DNA"/>
</dbReference>
<sequence length="413" mass="45592">MPLVEQSESGDRCSFRLRRVGTSATYPGISDTFKINKEITVVGRNPSSSDIFLDSNKNKVMISRLHARIISEKDATGKHTFKISDTSLNGTYINDIKISDSCDLNPGDTVTFGHLKGAVLPPGVVAQQPDSEFRFKFEKYPSTPPNKNKQKSPGSQVCSSPEFQRKTPSPNLNPWSQNLGAKTPLLPVANAPNLSAFLTPETPGQLPESSAKDFCRLPGSVYGRQSWRQHFVSDSEHSDDDDLMAYAATAGKAMEDSDEDIFSLQLPESPALSDDAATTSNTLDHQTPVNITTVSSNKTSTHVSKECSSKRPKTKEEQNSLVKKANKRPRKSILTHRKSKKTSKTSDSGDDQDEDGFMYNTCASVDCIHPHNKHKLVDWVQCDDCDDWYHVMCTGLTLKSVQRKSAKFHCGCV</sequence>
<feature type="domain" description="FHA" evidence="4">
    <location>
        <begin position="40"/>
        <end position="98"/>
    </location>
</feature>
<protein>
    <recommendedName>
        <fullName evidence="4">FHA domain-containing protein</fullName>
    </recommendedName>
</protein>
<dbReference type="InterPro" id="IPR008984">
    <property type="entry name" value="SMAD_FHA_dom_sf"/>
</dbReference>
<dbReference type="InterPro" id="IPR042803">
    <property type="entry name" value="TCF19"/>
</dbReference>
<feature type="compositionally biased region" description="Polar residues" evidence="3">
    <location>
        <begin position="145"/>
        <end position="180"/>
    </location>
</feature>
<evidence type="ECO:0000256" key="1">
    <source>
        <dbReference type="ARBA" id="ARBA00004123"/>
    </source>
</evidence>
<feature type="compositionally biased region" description="Basic residues" evidence="3">
    <location>
        <begin position="324"/>
        <end position="343"/>
    </location>
</feature>
<comment type="caution">
    <text evidence="5">The sequence shown here is derived from an EMBL/GenBank/DDBJ whole genome shotgun (WGS) entry which is preliminary data.</text>
</comment>
<feature type="region of interest" description="Disordered" evidence="3">
    <location>
        <begin position="137"/>
        <end position="180"/>
    </location>
</feature>
<evidence type="ECO:0000256" key="3">
    <source>
        <dbReference type="SAM" id="MobiDB-lite"/>
    </source>
</evidence>
<dbReference type="InterPro" id="IPR013083">
    <property type="entry name" value="Znf_RING/FYVE/PHD"/>
</dbReference>
<feature type="compositionally biased region" description="Polar residues" evidence="3">
    <location>
        <begin position="276"/>
        <end position="302"/>
    </location>
</feature>
<dbReference type="PANTHER" id="PTHR15464:SF1">
    <property type="entry name" value="TRANSCRIPTION FACTOR 19"/>
    <property type="match status" value="1"/>
</dbReference>
<evidence type="ECO:0000259" key="4">
    <source>
        <dbReference type="PROSITE" id="PS50006"/>
    </source>
</evidence>
<dbReference type="InterPro" id="IPR000253">
    <property type="entry name" value="FHA_dom"/>
</dbReference>
<dbReference type="Gene3D" id="3.30.40.10">
    <property type="entry name" value="Zinc/RING finger domain, C3HC4 (zinc finger)"/>
    <property type="match status" value="1"/>
</dbReference>
<keyword evidence="2" id="KW-0539">Nucleus</keyword>
<dbReference type="SUPFAM" id="SSF57903">
    <property type="entry name" value="FYVE/PHD zinc finger"/>
    <property type="match status" value="1"/>
</dbReference>
<evidence type="ECO:0000256" key="2">
    <source>
        <dbReference type="ARBA" id="ARBA00023242"/>
    </source>
</evidence>
<dbReference type="Proteomes" id="UP001159405">
    <property type="component" value="Unassembled WGS sequence"/>
</dbReference>
<keyword evidence="6" id="KW-1185">Reference proteome</keyword>
<dbReference type="PROSITE" id="PS50006">
    <property type="entry name" value="FHA_DOMAIN"/>
    <property type="match status" value="1"/>
</dbReference>
<dbReference type="Gene3D" id="2.60.200.20">
    <property type="match status" value="1"/>
</dbReference>
<evidence type="ECO:0000313" key="5">
    <source>
        <dbReference type="EMBL" id="CAH3118868.1"/>
    </source>
</evidence>
<name>A0ABN8NS80_9CNID</name>
<dbReference type="Pfam" id="PF00498">
    <property type="entry name" value="FHA"/>
    <property type="match status" value="1"/>
</dbReference>
<evidence type="ECO:0000313" key="6">
    <source>
        <dbReference type="Proteomes" id="UP001159405"/>
    </source>
</evidence>
<dbReference type="SMART" id="SM00240">
    <property type="entry name" value="FHA"/>
    <property type="match status" value="1"/>
</dbReference>
<organism evidence="5 6">
    <name type="scientific">Porites lobata</name>
    <dbReference type="NCBI Taxonomy" id="104759"/>
    <lineage>
        <taxon>Eukaryota</taxon>
        <taxon>Metazoa</taxon>
        <taxon>Cnidaria</taxon>
        <taxon>Anthozoa</taxon>
        <taxon>Hexacorallia</taxon>
        <taxon>Scleractinia</taxon>
        <taxon>Fungiina</taxon>
        <taxon>Poritidae</taxon>
        <taxon>Porites</taxon>
    </lineage>
</organism>
<comment type="subcellular location">
    <subcellularLocation>
        <location evidence="1">Nucleus</location>
    </subcellularLocation>
</comment>
<feature type="region of interest" description="Disordered" evidence="3">
    <location>
        <begin position="271"/>
        <end position="351"/>
    </location>
</feature>
<gene>
    <name evidence="5" type="ORF">PLOB_00026641</name>
</gene>
<dbReference type="InterPro" id="IPR011011">
    <property type="entry name" value="Znf_FYVE_PHD"/>
</dbReference>
<dbReference type="PANTHER" id="PTHR15464">
    <property type="entry name" value="TRANSCRIPTION FACTOR 19"/>
    <property type="match status" value="1"/>
</dbReference>
<accession>A0ABN8NS80</accession>
<dbReference type="SUPFAM" id="SSF49879">
    <property type="entry name" value="SMAD/FHA domain"/>
    <property type="match status" value="1"/>
</dbReference>
<proteinExistence type="predicted"/>
<feature type="compositionally biased region" description="Basic and acidic residues" evidence="3">
    <location>
        <begin position="303"/>
        <end position="318"/>
    </location>
</feature>